<feature type="region of interest" description="Disordered" evidence="2">
    <location>
        <begin position="60"/>
        <end position="79"/>
    </location>
</feature>
<dbReference type="AlphaFoldDB" id="A0A1B0AEG3"/>
<sequence length="164" mass="18337">MPQATAANKPRRAIRRVPLPNGRSSKQVVLAAAGRSRRRPYGGCGNKAAGVQELRGLLCPDSRPNLSPEKKNPRTGVDKNYEVKVKPSLATLIFATKVESVAELKAECKKAEKLLKESRARLRHINEIVQEGRTIDEARNQTVEAFVPRQHPGNSKQHEERRQF</sequence>
<evidence type="ECO:0000256" key="1">
    <source>
        <dbReference type="SAM" id="Coils"/>
    </source>
</evidence>
<accession>A0A1B0AEG3</accession>
<feature type="region of interest" description="Disordered" evidence="2">
    <location>
        <begin position="1"/>
        <end position="28"/>
    </location>
</feature>
<feature type="region of interest" description="Disordered" evidence="2">
    <location>
        <begin position="145"/>
        <end position="164"/>
    </location>
</feature>
<reference evidence="3" key="2">
    <citation type="submission" date="2020-05" db="UniProtKB">
        <authorList>
            <consortium name="EnsemblMetazoa"/>
        </authorList>
    </citation>
    <scope>IDENTIFICATION</scope>
    <source>
        <strain evidence="3">IAEA</strain>
    </source>
</reference>
<keyword evidence="4" id="KW-1185">Reference proteome</keyword>
<dbReference type="VEuPathDB" id="VectorBase:GPAI043144"/>
<evidence type="ECO:0000313" key="3">
    <source>
        <dbReference type="EnsemblMetazoa" id="GPAI043144-PA"/>
    </source>
</evidence>
<proteinExistence type="predicted"/>
<protein>
    <submittedName>
        <fullName evidence="3">Uncharacterized protein</fullName>
    </submittedName>
</protein>
<evidence type="ECO:0000313" key="4">
    <source>
        <dbReference type="Proteomes" id="UP000092445"/>
    </source>
</evidence>
<dbReference type="EnsemblMetazoa" id="GPAI043144-RA">
    <property type="protein sequence ID" value="GPAI043144-PA"/>
    <property type="gene ID" value="GPAI043144"/>
</dbReference>
<reference evidence="4" key="1">
    <citation type="submission" date="2014-03" db="EMBL/GenBank/DDBJ databases">
        <authorList>
            <person name="Aksoy S."/>
            <person name="Warren W."/>
            <person name="Wilson R.K."/>
        </authorList>
    </citation>
    <scope>NUCLEOTIDE SEQUENCE [LARGE SCALE GENOMIC DNA]</scope>
    <source>
        <strain evidence="4">IAEA</strain>
    </source>
</reference>
<evidence type="ECO:0000256" key="2">
    <source>
        <dbReference type="SAM" id="MobiDB-lite"/>
    </source>
</evidence>
<dbReference type="Proteomes" id="UP000092445">
    <property type="component" value="Unassembled WGS sequence"/>
</dbReference>
<keyword evidence="1" id="KW-0175">Coiled coil</keyword>
<feature type="coiled-coil region" evidence="1">
    <location>
        <begin position="101"/>
        <end position="128"/>
    </location>
</feature>
<feature type="compositionally biased region" description="Basic and acidic residues" evidence="2">
    <location>
        <begin position="68"/>
        <end position="79"/>
    </location>
</feature>
<name>A0A1B0AEG3_GLOPL</name>
<organism evidence="3 4">
    <name type="scientific">Glossina pallidipes</name>
    <name type="common">Tsetse fly</name>
    <dbReference type="NCBI Taxonomy" id="7398"/>
    <lineage>
        <taxon>Eukaryota</taxon>
        <taxon>Metazoa</taxon>
        <taxon>Ecdysozoa</taxon>
        <taxon>Arthropoda</taxon>
        <taxon>Hexapoda</taxon>
        <taxon>Insecta</taxon>
        <taxon>Pterygota</taxon>
        <taxon>Neoptera</taxon>
        <taxon>Endopterygota</taxon>
        <taxon>Diptera</taxon>
        <taxon>Brachycera</taxon>
        <taxon>Muscomorpha</taxon>
        <taxon>Hippoboscoidea</taxon>
        <taxon>Glossinidae</taxon>
        <taxon>Glossina</taxon>
    </lineage>
</organism>